<gene>
    <name evidence="1" type="ORF">Q4494_00005</name>
</gene>
<evidence type="ECO:0000313" key="2">
    <source>
        <dbReference type="Proteomes" id="UP001169823"/>
    </source>
</evidence>
<comment type="caution">
    <text evidence="1">The sequence shown here is derived from an EMBL/GenBank/DDBJ whole genome shotgun (WGS) entry which is preliminary data.</text>
</comment>
<reference evidence="1" key="1">
    <citation type="submission" date="2023-07" db="EMBL/GenBank/DDBJ databases">
        <title>Genome content predicts the carbon catabolic preferences of heterotrophic bacteria.</title>
        <authorList>
            <person name="Gralka M."/>
        </authorList>
    </citation>
    <scope>NUCLEOTIDE SEQUENCE</scope>
    <source>
        <strain evidence="1">I2M02</strain>
    </source>
</reference>
<dbReference type="Proteomes" id="UP001169823">
    <property type="component" value="Unassembled WGS sequence"/>
</dbReference>
<dbReference type="EMBL" id="JAUOPJ010000001">
    <property type="protein sequence ID" value="MDO6455445.1"/>
    <property type="molecule type" value="Genomic_DNA"/>
</dbReference>
<sequence>MTETIIAQNAPILVAIDIAKARHAVLIALPGKKRRRRLTVLNQQD</sequence>
<dbReference type="AlphaFoldDB" id="A0AAW7XRQ0"/>
<feature type="non-terminal residue" evidence="1">
    <location>
        <position position="45"/>
    </location>
</feature>
<organism evidence="1 2">
    <name type="scientific">Celeribacter halophilus</name>
    <dbReference type="NCBI Taxonomy" id="576117"/>
    <lineage>
        <taxon>Bacteria</taxon>
        <taxon>Pseudomonadati</taxon>
        <taxon>Pseudomonadota</taxon>
        <taxon>Alphaproteobacteria</taxon>
        <taxon>Rhodobacterales</taxon>
        <taxon>Roseobacteraceae</taxon>
        <taxon>Celeribacter</taxon>
    </lineage>
</organism>
<proteinExistence type="predicted"/>
<accession>A0AAW7XRQ0</accession>
<name>A0AAW7XRQ0_9RHOB</name>
<evidence type="ECO:0000313" key="1">
    <source>
        <dbReference type="EMBL" id="MDO6455445.1"/>
    </source>
</evidence>
<protein>
    <submittedName>
        <fullName evidence="1">IS110 family transposase</fullName>
    </submittedName>
</protein>